<proteinExistence type="predicted"/>
<comment type="caution">
    <text evidence="1">The sequence shown here is derived from an EMBL/GenBank/DDBJ whole genome shotgun (WGS) entry which is preliminary data.</text>
</comment>
<name>A0A0P6B719_9CRUS</name>
<accession>A0A0P6B719</accession>
<keyword evidence="2" id="KW-1185">Reference proteome</keyword>
<evidence type="ECO:0000313" key="1">
    <source>
        <dbReference type="EMBL" id="KZS11059.1"/>
    </source>
</evidence>
<gene>
    <name evidence="1" type="ORF">APZ42_023778</name>
</gene>
<sequence length="72" mass="8576">MTAKGVCKQMRIFLKRRLENKLKKLIFRGLFSYILFRTWLIFITNIRAKKKGGMVVHITFAKFLPLKISMEI</sequence>
<reference evidence="1 2" key="1">
    <citation type="submission" date="2016-03" db="EMBL/GenBank/DDBJ databases">
        <title>EvidentialGene: Evidence-directed Construction of Genes on Genomes.</title>
        <authorList>
            <person name="Gilbert D.G."/>
            <person name="Choi J.-H."/>
            <person name="Mockaitis K."/>
            <person name="Colbourne J."/>
            <person name="Pfrender M."/>
        </authorList>
    </citation>
    <scope>NUCLEOTIDE SEQUENCE [LARGE SCALE GENOMIC DNA]</scope>
    <source>
        <strain evidence="1 2">Xinb3</strain>
        <tissue evidence="1">Complete organism</tissue>
    </source>
</reference>
<dbReference type="EMBL" id="LRGB01001581">
    <property type="protein sequence ID" value="KZS11059.1"/>
    <property type="molecule type" value="Genomic_DNA"/>
</dbReference>
<protein>
    <submittedName>
        <fullName evidence="1">Uncharacterized protein</fullName>
    </submittedName>
</protein>
<evidence type="ECO:0000313" key="2">
    <source>
        <dbReference type="Proteomes" id="UP000076858"/>
    </source>
</evidence>
<dbReference type="AlphaFoldDB" id="A0A0P6B719"/>
<dbReference type="Proteomes" id="UP000076858">
    <property type="component" value="Unassembled WGS sequence"/>
</dbReference>
<organism evidence="1 2">
    <name type="scientific">Daphnia magna</name>
    <dbReference type="NCBI Taxonomy" id="35525"/>
    <lineage>
        <taxon>Eukaryota</taxon>
        <taxon>Metazoa</taxon>
        <taxon>Ecdysozoa</taxon>
        <taxon>Arthropoda</taxon>
        <taxon>Crustacea</taxon>
        <taxon>Branchiopoda</taxon>
        <taxon>Diplostraca</taxon>
        <taxon>Cladocera</taxon>
        <taxon>Anomopoda</taxon>
        <taxon>Daphniidae</taxon>
        <taxon>Daphnia</taxon>
    </lineage>
</organism>